<dbReference type="InterPro" id="IPR000780">
    <property type="entry name" value="CheR_MeTrfase"/>
</dbReference>
<dbReference type="GO" id="GO:0032259">
    <property type="term" value="P:methylation"/>
    <property type="evidence" value="ECO:0007669"/>
    <property type="project" value="UniProtKB-KW"/>
</dbReference>
<accession>A0A1A8XST5</accession>
<feature type="coiled-coil region" evidence="1">
    <location>
        <begin position="324"/>
        <end position="354"/>
    </location>
</feature>
<dbReference type="Gene3D" id="3.30.450.20">
    <property type="entry name" value="PAS domain"/>
    <property type="match status" value="1"/>
</dbReference>
<dbReference type="SUPFAM" id="SSF53335">
    <property type="entry name" value="S-adenosyl-L-methionine-dependent methyltransferases"/>
    <property type="match status" value="1"/>
</dbReference>
<dbReference type="GO" id="GO:0008983">
    <property type="term" value="F:protein-glutamate O-methyltransferase activity"/>
    <property type="evidence" value="ECO:0007669"/>
    <property type="project" value="UniProtKB-EC"/>
</dbReference>
<dbReference type="InterPro" id="IPR022642">
    <property type="entry name" value="CheR_C"/>
</dbReference>
<dbReference type="InterPro" id="IPR050903">
    <property type="entry name" value="Bact_Chemotaxis_MeTrfase"/>
</dbReference>
<evidence type="ECO:0000259" key="3">
    <source>
        <dbReference type="PROSITE" id="PS50123"/>
    </source>
</evidence>
<protein>
    <submittedName>
        <fullName evidence="4">Diguanylate cyclase/phosphodiesterase with PAS/PAC sensor(S)</fullName>
        <ecNumber evidence="4">2.1.1.80</ecNumber>
        <ecNumber evidence="4">3.1.1.61</ecNumber>
    </submittedName>
</protein>
<dbReference type="RefSeq" id="WP_245754550.1">
    <property type="nucleotide sequence ID" value="NZ_FLQX01000114.1"/>
</dbReference>
<dbReference type="CDD" id="cd00130">
    <property type="entry name" value="PAS"/>
    <property type="match status" value="1"/>
</dbReference>
<reference evidence="4 5" key="1">
    <citation type="submission" date="2016-06" db="EMBL/GenBank/DDBJ databases">
        <authorList>
            <person name="Kjaerup R.B."/>
            <person name="Dalgaard T.S."/>
            <person name="Juul-Madsen H.R."/>
        </authorList>
    </citation>
    <scope>NUCLEOTIDE SEQUENCE [LARGE SCALE GENOMIC DNA]</scope>
    <source>
        <strain evidence="4">3</strain>
    </source>
</reference>
<dbReference type="EC" id="3.1.1.61" evidence="4"/>
<proteinExistence type="predicted"/>
<name>A0A1A8XST5_9PROT</name>
<keyword evidence="4" id="KW-0808">Transferase</keyword>
<dbReference type="Proteomes" id="UP000199169">
    <property type="component" value="Unassembled WGS sequence"/>
</dbReference>
<sequence length="496" mass="55829">MAGCATGEEAYSLAILFSERLGAAFDQYRLQIFATDIDLDAMALARRGVFAASNLAHMDRNRIRAHFTPHGDRYEINKALREAVIFARQDLVQDPPFLRLDLVSCRNVLIYFQSELQARLLSVFHYALNPGAFLFLGKSEGIFQQEALFGVVDKEARLYRRHGSTARLPLLRSEMQLPAAGLNQHQRPEKPITPQGFEMILLEAAGRYFIPTTILINGKFEIRHIHGDASRLLNVSPGRPAFDLISLIRRELRTEVQVLMRQAQVKRAVANGRPRHIKALDPTRGVRLSVHPVSDSGTEALFMLCIEWLLPPTGKASVEDSGGGEELQSTNEELATVNEELQIKTAETQELNIELESIQNSVDYPLLVLDRNTALQRFNSAAARLFKLGIAQIGRGLRDLQLPPDMPDLMSDIQQVIDTQNARDRQIVNANRRHYALHIAPLLRDTQRIAGVMLPGHRHHREEARARAIAAGRAGLRPRRRGRHGDRHRAADTDRQ</sequence>
<keyword evidence="1" id="KW-0175">Coiled coil</keyword>
<evidence type="ECO:0000313" key="4">
    <source>
        <dbReference type="EMBL" id="SBT07003.1"/>
    </source>
</evidence>
<dbReference type="PANTHER" id="PTHR24422">
    <property type="entry name" value="CHEMOTAXIS PROTEIN METHYLTRANSFERASE"/>
    <property type="match status" value="1"/>
</dbReference>
<dbReference type="SUPFAM" id="SSF55785">
    <property type="entry name" value="PYP-like sensor domain (PAS domain)"/>
    <property type="match status" value="1"/>
</dbReference>
<feature type="compositionally biased region" description="Basic residues" evidence="2">
    <location>
        <begin position="476"/>
        <end position="487"/>
    </location>
</feature>
<keyword evidence="4" id="KW-0378">Hydrolase</keyword>
<feature type="region of interest" description="Disordered" evidence="2">
    <location>
        <begin position="471"/>
        <end position="496"/>
    </location>
</feature>
<dbReference type="InterPro" id="IPR035965">
    <property type="entry name" value="PAS-like_dom_sf"/>
</dbReference>
<dbReference type="STRING" id="1860102.ACCAA_380019"/>
<dbReference type="EC" id="2.1.1.80" evidence="4"/>
<dbReference type="GO" id="GO:0008984">
    <property type="term" value="F:protein-glutamate methylesterase activity"/>
    <property type="evidence" value="ECO:0007669"/>
    <property type="project" value="UniProtKB-EC"/>
</dbReference>
<dbReference type="PRINTS" id="PR00996">
    <property type="entry name" value="CHERMTFRASE"/>
</dbReference>
<dbReference type="EMBL" id="FLQX01000114">
    <property type="protein sequence ID" value="SBT07003.1"/>
    <property type="molecule type" value="Genomic_DNA"/>
</dbReference>
<dbReference type="Pfam" id="PF01739">
    <property type="entry name" value="CheR"/>
    <property type="match status" value="1"/>
</dbReference>
<dbReference type="AlphaFoldDB" id="A0A1A8XST5"/>
<gene>
    <name evidence="4" type="ORF">ACCAA_380019</name>
</gene>
<dbReference type="Pfam" id="PF13596">
    <property type="entry name" value="PAS_10"/>
    <property type="match status" value="1"/>
</dbReference>
<keyword evidence="5" id="KW-1185">Reference proteome</keyword>
<dbReference type="InterPro" id="IPR029063">
    <property type="entry name" value="SAM-dependent_MTases_sf"/>
</dbReference>
<dbReference type="SMART" id="SM00138">
    <property type="entry name" value="MeTrc"/>
    <property type="match status" value="1"/>
</dbReference>
<feature type="domain" description="CheR-type methyltransferase" evidence="3">
    <location>
        <begin position="1"/>
        <end position="164"/>
    </location>
</feature>
<evidence type="ECO:0000256" key="1">
    <source>
        <dbReference type="SAM" id="Coils"/>
    </source>
</evidence>
<evidence type="ECO:0000313" key="5">
    <source>
        <dbReference type="Proteomes" id="UP000199169"/>
    </source>
</evidence>
<organism evidence="4 5">
    <name type="scientific">Candidatus Accumulibacter aalborgensis</name>
    <dbReference type="NCBI Taxonomy" id="1860102"/>
    <lineage>
        <taxon>Bacteria</taxon>
        <taxon>Pseudomonadati</taxon>
        <taxon>Pseudomonadota</taxon>
        <taxon>Betaproteobacteria</taxon>
        <taxon>Candidatus Accumulibacter</taxon>
    </lineage>
</organism>
<dbReference type="PROSITE" id="PS50123">
    <property type="entry name" value="CHER"/>
    <property type="match status" value="1"/>
</dbReference>
<dbReference type="Gene3D" id="3.40.50.150">
    <property type="entry name" value="Vaccinia Virus protein VP39"/>
    <property type="match status" value="1"/>
</dbReference>
<dbReference type="InterPro" id="IPR000014">
    <property type="entry name" value="PAS"/>
</dbReference>
<evidence type="ECO:0000256" key="2">
    <source>
        <dbReference type="SAM" id="MobiDB-lite"/>
    </source>
</evidence>
<keyword evidence="4" id="KW-0489">Methyltransferase</keyword>